<feature type="domain" description="RsdA/BaiN/AoA(So)-like Rossmann fold-like" evidence="5">
    <location>
        <begin position="3"/>
        <end position="415"/>
    </location>
</feature>
<evidence type="ECO:0000259" key="5">
    <source>
        <dbReference type="Pfam" id="PF03486"/>
    </source>
</evidence>
<reference evidence="7 8" key="1">
    <citation type="submission" date="2010-08" db="EMBL/GenBank/DDBJ databases">
        <authorList>
            <consortium name="US DOE Joint Genome Institute (JGI-PGF)"/>
            <person name="Lucas S."/>
            <person name="Copeland A."/>
            <person name="Lapidus A."/>
            <person name="Cheng J.-F."/>
            <person name="Bruce D."/>
            <person name="Goodwin L."/>
            <person name="Pitluck S."/>
            <person name="Land M.L."/>
            <person name="Hauser L."/>
            <person name="Chang Y.-J."/>
            <person name="Anderson I.J."/>
            <person name="Johnson E."/>
            <person name="Mulhopadhyay B."/>
            <person name="Kyrpides N."/>
            <person name="Woyke T.J."/>
        </authorList>
    </citation>
    <scope>NUCLEOTIDE SEQUENCE [LARGE SCALE GENOMIC DNA]</scope>
    <source>
        <strain evidence="7 8">6</strain>
    </source>
</reference>
<sequence length="422" mass="46112">MKKVCVIGGGAAGMAAAMWAAEQGLAVHIFEQNEKLGKKLFITGKGRCNFTNACDTEELFSHVVTNPRFLFSAFHGWTSQQTIDLFESLGVRTKVERGKRAFPASDHSSDIIRALEKKLRELGVVIHLKTKVKEILFEDLPEPEKKQTKKVTGLLMTDGGKISCDAVVIATGGLSYKTTGATGDGYGFAEAAGHSVKQTRPALVPLVTEEEYVQLLQGLSLKNVTLTIPYGKKKKFEEFGEMLFTHYGISGPLALSASSYIAPELEKGPLTATINLKAGLTEEQLDARLLREFDESKNREFKNAVAPLFPSKLRPVMVKLSGIPENKPVNEVTREERARFVSLIRNLPVTITGTRDYNEAIITQGGINVKEINPSTMESKFTKNLYAIGEVLDLDAVTGGFNLQIAWSTARICAEALGGAEE</sequence>
<dbReference type="eggNOG" id="COG2081">
    <property type="taxonomic scope" value="Bacteria"/>
</dbReference>
<dbReference type="InterPro" id="IPR055178">
    <property type="entry name" value="RsdA/BaiN/AoA(So)-like_dom"/>
</dbReference>
<gene>
    <name evidence="7" type="ORF">EubceDRAFT1_0195</name>
</gene>
<comment type="cofactor">
    <cofactor evidence="1">
        <name>FAD</name>
        <dbReference type="ChEBI" id="CHEBI:57692"/>
    </cofactor>
</comment>
<dbReference type="PRINTS" id="PR00368">
    <property type="entry name" value="FADPNR"/>
</dbReference>
<dbReference type="Gene3D" id="2.40.30.10">
    <property type="entry name" value="Translation factors"/>
    <property type="match status" value="1"/>
</dbReference>
<keyword evidence="2" id="KW-0285">Flavoprotein</keyword>
<dbReference type="HOGENOM" id="CLU_025174_3_1_9"/>
<dbReference type="SUPFAM" id="SSF160996">
    <property type="entry name" value="HI0933 insert domain-like"/>
    <property type="match status" value="1"/>
</dbReference>
<dbReference type="EMBL" id="CM001487">
    <property type="protein sequence ID" value="EIM56055.1"/>
    <property type="molecule type" value="Genomic_DNA"/>
</dbReference>
<feature type="signal peptide" evidence="4">
    <location>
        <begin position="1"/>
        <end position="20"/>
    </location>
</feature>
<evidence type="ECO:0000256" key="2">
    <source>
        <dbReference type="ARBA" id="ARBA00022630"/>
    </source>
</evidence>
<reference evidence="7 8" key="2">
    <citation type="submission" date="2012-02" db="EMBL/GenBank/DDBJ databases">
        <title>Improved High-Quality Draft sequence of Eubacterium cellulosolvens 6.</title>
        <authorList>
            <consortium name="US DOE Joint Genome Institute"/>
            <person name="Lucas S."/>
            <person name="Han J."/>
            <person name="Lapidus A."/>
            <person name="Cheng J.-F."/>
            <person name="Goodwin L."/>
            <person name="Pitluck S."/>
            <person name="Peters L."/>
            <person name="Mikhailova N."/>
            <person name="Gu W."/>
            <person name="Detter J.C."/>
            <person name="Han C."/>
            <person name="Tapia R."/>
            <person name="Land M."/>
            <person name="Hauser L."/>
            <person name="Kyrpides N."/>
            <person name="Ivanova N."/>
            <person name="Pagani I."/>
            <person name="Johnson E."/>
            <person name="Mukhopadhyay B."/>
            <person name="Anderson I."/>
            <person name="Woyke T."/>
        </authorList>
    </citation>
    <scope>NUCLEOTIDE SEQUENCE [LARGE SCALE GENOMIC DNA]</scope>
    <source>
        <strain evidence="7 8">6</strain>
    </source>
</reference>
<dbReference type="InterPro" id="IPR036188">
    <property type="entry name" value="FAD/NAD-bd_sf"/>
</dbReference>
<keyword evidence="4" id="KW-0732">Signal</keyword>
<dbReference type="Pfam" id="PF03486">
    <property type="entry name" value="HI0933_like"/>
    <property type="match status" value="1"/>
</dbReference>
<dbReference type="STRING" id="633697.EubceDRAFT1_0195"/>
<dbReference type="Proteomes" id="UP000005753">
    <property type="component" value="Chromosome"/>
</dbReference>
<dbReference type="InterPro" id="IPR004792">
    <property type="entry name" value="BaiN-like"/>
</dbReference>
<keyword evidence="8" id="KW-1185">Reference proteome</keyword>
<dbReference type="InterPro" id="IPR023166">
    <property type="entry name" value="BaiN-like_dom_sf"/>
</dbReference>
<dbReference type="Pfam" id="PF22780">
    <property type="entry name" value="HI0933_like_1st"/>
    <property type="match status" value="1"/>
</dbReference>
<evidence type="ECO:0000256" key="4">
    <source>
        <dbReference type="SAM" id="SignalP"/>
    </source>
</evidence>
<dbReference type="NCBIfam" id="TIGR00275">
    <property type="entry name" value="aminoacetone oxidase family FAD-binding enzyme"/>
    <property type="match status" value="1"/>
</dbReference>
<dbReference type="Gene3D" id="1.10.8.260">
    <property type="entry name" value="HI0933 insert domain-like"/>
    <property type="match status" value="1"/>
</dbReference>
<dbReference type="PRINTS" id="PR00411">
    <property type="entry name" value="PNDRDTASEI"/>
</dbReference>
<accession>I5AQI2</accession>
<evidence type="ECO:0000256" key="1">
    <source>
        <dbReference type="ARBA" id="ARBA00001974"/>
    </source>
</evidence>
<dbReference type="SUPFAM" id="SSF51905">
    <property type="entry name" value="FAD/NAD(P)-binding domain"/>
    <property type="match status" value="1"/>
</dbReference>
<feature type="chain" id="PRO_5039074665" evidence="4">
    <location>
        <begin position="21"/>
        <end position="422"/>
    </location>
</feature>
<protein>
    <submittedName>
        <fullName evidence="7">Flavoprotein, HI0933 family</fullName>
    </submittedName>
</protein>
<evidence type="ECO:0000313" key="7">
    <source>
        <dbReference type="EMBL" id="EIM56055.1"/>
    </source>
</evidence>
<keyword evidence="3" id="KW-0274">FAD</keyword>
<dbReference type="InterPro" id="IPR057661">
    <property type="entry name" value="RsdA/BaiN/AoA(So)_Rossmann"/>
</dbReference>
<feature type="domain" description="RsdA/BaiN/AoA(So)-like insert" evidence="6">
    <location>
        <begin position="200"/>
        <end position="362"/>
    </location>
</feature>
<organism evidence="7 8">
    <name type="scientific">Eubacterium cellulosolvens (strain ATCC 43171 / JCM 9499 / 6)</name>
    <name type="common">Cillobacterium cellulosolvens</name>
    <dbReference type="NCBI Taxonomy" id="633697"/>
    <lineage>
        <taxon>Bacteria</taxon>
        <taxon>Bacillati</taxon>
        <taxon>Bacillota</taxon>
        <taxon>Clostridia</taxon>
        <taxon>Eubacteriales</taxon>
        <taxon>Eubacteriaceae</taxon>
        <taxon>Eubacterium</taxon>
    </lineage>
</organism>
<dbReference type="OrthoDB" id="9773233at2"/>
<proteinExistence type="predicted"/>
<name>I5AQI2_EUBC6</name>
<evidence type="ECO:0000313" key="8">
    <source>
        <dbReference type="Proteomes" id="UP000005753"/>
    </source>
</evidence>
<dbReference type="PANTHER" id="PTHR42887">
    <property type="entry name" value="OS12G0638800 PROTEIN"/>
    <property type="match status" value="1"/>
</dbReference>
<dbReference type="PANTHER" id="PTHR42887:SF2">
    <property type="entry name" value="OS12G0638800 PROTEIN"/>
    <property type="match status" value="1"/>
</dbReference>
<dbReference type="Gene3D" id="3.50.50.60">
    <property type="entry name" value="FAD/NAD(P)-binding domain"/>
    <property type="match status" value="1"/>
</dbReference>
<evidence type="ECO:0000256" key="3">
    <source>
        <dbReference type="ARBA" id="ARBA00022827"/>
    </source>
</evidence>
<dbReference type="AlphaFoldDB" id="I5AQI2"/>
<evidence type="ECO:0000259" key="6">
    <source>
        <dbReference type="Pfam" id="PF22780"/>
    </source>
</evidence>